<dbReference type="AlphaFoldDB" id="A0A9K3D8V4"/>
<organism evidence="2 3">
    <name type="scientific">Kipferlia bialata</name>
    <dbReference type="NCBI Taxonomy" id="797122"/>
    <lineage>
        <taxon>Eukaryota</taxon>
        <taxon>Metamonada</taxon>
        <taxon>Carpediemonas-like organisms</taxon>
        <taxon>Kipferlia</taxon>
    </lineage>
</organism>
<evidence type="ECO:0000313" key="3">
    <source>
        <dbReference type="Proteomes" id="UP000265618"/>
    </source>
</evidence>
<feature type="transmembrane region" description="Helical" evidence="1">
    <location>
        <begin position="74"/>
        <end position="95"/>
    </location>
</feature>
<protein>
    <submittedName>
        <fullName evidence="2">Uncharacterized protein</fullName>
    </submittedName>
</protein>
<keyword evidence="1" id="KW-0472">Membrane</keyword>
<feature type="transmembrane region" description="Helical" evidence="1">
    <location>
        <begin position="46"/>
        <end position="67"/>
    </location>
</feature>
<feature type="transmembrane region" description="Helical" evidence="1">
    <location>
        <begin position="7"/>
        <end position="26"/>
    </location>
</feature>
<keyword evidence="1" id="KW-1133">Transmembrane helix</keyword>
<proteinExistence type="predicted"/>
<gene>
    <name evidence="2" type="ORF">KIPB_012969</name>
</gene>
<evidence type="ECO:0000256" key="1">
    <source>
        <dbReference type="SAM" id="Phobius"/>
    </source>
</evidence>
<keyword evidence="1" id="KW-0812">Transmembrane</keyword>
<accession>A0A9K3D8V4</accession>
<keyword evidence="3" id="KW-1185">Reference proteome</keyword>
<name>A0A9K3D8V4_9EUKA</name>
<reference evidence="2 3" key="1">
    <citation type="journal article" date="2018" name="PLoS ONE">
        <title>The draft genome of Kipferlia bialata reveals reductive genome evolution in fornicate parasites.</title>
        <authorList>
            <person name="Tanifuji G."/>
            <person name="Takabayashi S."/>
            <person name="Kume K."/>
            <person name="Takagi M."/>
            <person name="Nakayama T."/>
            <person name="Kamikawa R."/>
            <person name="Inagaki Y."/>
            <person name="Hashimoto T."/>
        </authorList>
    </citation>
    <scope>NUCLEOTIDE SEQUENCE [LARGE SCALE GENOMIC DNA]</scope>
    <source>
        <strain evidence="2">NY0173</strain>
    </source>
</reference>
<sequence>MGKCCFHFQVWVSSIIMLCAMGYLGYSAYDTFADTLYHDDELDMDALIPFLTYVGSVELYMFFCLIFGAKLNGFGAFLTLLLVIVWGAACAYMTMDDTIINTNDVYAQFMLAIDSEYM</sequence>
<evidence type="ECO:0000313" key="2">
    <source>
        <dbReference type="EMBL" id="GIQ90246.1"/>
    </source>
</evidence>
<comment type="caution">
    <text evidence="2">The sequence shown here is derived from an EMBL/GenBank/DDBJ whole genome shotgun (WGS) entry which is preliminary data.</text>
</comment>
<dbReference type="EMBL" id="BDIP01005947">
    <property type="protein sequence ID" value="GIQ90246.1"/>
    <property type="molecule type" value="Genomic_DNA"/>
</dbReference>
<feature type="non-terminal residue" evidence="2">
    <location>
        <position position="118"/>
    </location>
</feature>
<dbReference type="Proteomes" id="UP000265618">
    <property type="component" value="Unassembled WGS sequence"/>
</dbReference>